<dbReference type="GO" id="GO:0009252">
    <property type="term" value="P:peptidoglycan biosynthetic process"/>
    <property type="evidence" value="ECO:0007669"/>
    <property type="project" value="UniProtKB-UniRule"/>
</dbReference>
<dbReference type="GO" id="GO:0071555">
    <property type="term" value="P:cell wall organization"/>
    <property type="evidence" value="ECO:0007669"/>
    <property type="project" value="UniProtKB-KW"/>
</dbReference>
<dbReference type="GO" id="GO:0008360">
    <property type="term" value="P:regulation of cell shape"/>
    <property type="evidence" value="ECO:0007669"/>
    <property type="project" value="UniProtKB-KW"/>
</dbReference>
<keyword evidence="5 14" id="KW-0436">Ligase</keyword>
<comment type="catalytic activity">
    <reaction evidence="13 14">
        <text>UDP-N-acetyl-alpha-D-muramate + L-alanine + ATP = UDP-N-acetyl-alpha-D-muramoyl-L-alanine + ADP + phosphate + H(+)</text>
        <dbReference type="Rhea" id="RHEA:23372"/>
        <dbReference type="ChEBI" id="CHEBI:15378"/>
        <dbReference type="ChEBI" id="CHEBI:30616"/>
        <dbReference type="ChEBI" id="CHEBI:43474"/>
        <dbReference type="ChEBI" id="CHEBI:57972"/>
        <dbReference type="ChEBI" id="CHEBI:70757"/>
        <dbReference type="ChEBI" id="CHEBI:83898"/>
        <dbReference type="ChEBI" id="CHEBI:456216"/>
        <dbReference type="EC" id="6.3.2.8"/>
    </reaction>
</comment>
<dbReference type="eggNOG" id="COG0773">
    <property type="taxonomic scope" value="Bacteria"/>
</dbReference>
<dbReference type="SUPFAM" id="SSF53623">
    <property type="entry name" value="MurD-like peptide ligases, catalytic domain"/>
    <property type="match status" value="1"/>
</dbReference>
<keyword evidence="10 14" id="KW-0573">Peptidoglycan synthesis</keyword>
<dbReference type="InterPro" id="IPR005758">
    <property type="entry name" value="UDP-N-AcMur_Ala_ligase_MurC"/>
</dbReference>
<evidence type="ECO:0000256" key="3">
    <source>
        <dbReference type="ARBA" id="ARBA00012211"/>
    </source>
</evidence>
<dbReference type="Pfam" id="PF01225">
    <property type="entry name" value="Mur_ligase"/>
    <property type="match status" value="1"/>
</dbReference>
<protein>
    <recommendedName>
        <fullName evidence="3 14">UDP-N-acetylmuramate--L-alanine ligase</fullName>
        <ecNumber evidence="3 14">6.3.2.8</ecNumber>
    </recommendedName>
    <alternativeName>
        <fullName evidence="14">UDP-N-acetylmuramoyl-L-alanine synthetase</fullName>
    </alternativeName>
</protein>
<dbReference type="GO" id="GO:0051301">
    <property type="term" value="P:cell division"/>
    <property type="evidence" value="ECO:0007669"/>
    <property type="project" value="UniProtKB-KW"/>
</dbReference>
<accession>D3SN09</accession>
<evidence type="ECO:0000256" key="9">
    <source>
        <dbReference type="ARBA" id="ARBA00022960"/>
    </source>
</evidence>
<comment type="pathway">
    <text evidence="2 14">Cell wall biogenesis; peptidoglycan biosynthesis.</text>
</comment>
<keyword evidence="6 14" id="KW-0132">Cell division</keyword>
<feature type="domain" description="Mur ligase N-terminal catalytic" evidence="16">
    <location>
        <begin position="9"/>
        <end position="104"/>
    </location>
</feature>
<keyword evidence="7 14" id="KW-0547">Nucleotide-binding</keyword>
<keyword evidence="11 14" id="KW-0131">Cell cycle</keyword>
<evidence type="ECO:0000256" key="1">
    <source>
        <dbReference type="ARBA" id="ARBA00004496"/>
    </source>
</evidence>
<dbReference type="Pfam" id="PF08245">
    <property type="entry name" value="Mur_ligase_M"/>
    <property type="match status" value="1"/>
</dbReference>
<evidence type="ECO:0000256" key="7">
    <source>
        <dbReference type="ARBA" id="ARBA00022741"/>
    </source>
</evidence>
<dbReference type="Proteomes" id="UP000002043">
    <property type="component" value="Chromosome"/>
</dbReference>
<dbReference type="Gene3D" id="3.90.190.20">
    <property type="entry name" value="Mur ligase, C-terminal domain"/>
    <property type="match status" value="1"/>
</dbReference>
<evidence type="ECO:0000256" key="12">
    <source>
        <dbReference type="ARBA" id="ARBA00023316"/>
    </source>
</evidence>
<keyword evidence="9 14" id="KW-0133">Cell shape</keyword>
<keyword evidence="4 14" id="KW-0963">Cytoplasm</keyword>
<keyword evidence="15" id="KW-1133">Transmembrane helix</keyword>
<proteinExistence type="inferred from homology"/>
<dbReference type="SUPFAM" id="SSF51984">
    <property type="entry name" value="MurCD N-terminal domain"/>
    <property type="match status" value="1"/>
</dbReference>
<dbReference type="PANTHER" id="PTHR43445">
    <property type="entry name" value="UDP-N-ACETYLMURAMATE--L-ALANINE LIGASE-RELATED"/>
    <property type="match status" value="1"/>
</dbReference>
<dbReference type="EC" id="6.3.2.8" evidence="3 14"/>
<evidence type="ECO:0000259" key="17">
    <source>
        <dbReference type="Pfam" id="PF02875"/>
    </source>
</evidence>
<dbReference type="KEGG" id="tal:Thal_1510"/>
<dbReference type="HOGENOM" id="CLU_028104_2_1_0"/>
<evidence type="ECO:0000259" key="16">
    <source>
        <dbReference type="Pfam" id="PF01225"/>
    </source>
</evidence>
<comment type="function">
    <text evidence="14">Cell wall formation.</text>
</comment>
<dbReference type="GO" id="GO:0005737">
    <property type="term" value="C:cytoplasm"/>
    <property type="evidence" value="ECO:0007669"/>
    <property type="project" value="UniProtKB-SubCell"/>
</dbReference>
<dbReference type="AlphaFoldDB" id="D3SN09"/>
<feature type="binding site" evidence="14">
    <location>
        <begin position="113"/>
        <end position="119"/>
    </location>
    <ligand>
        <name>ATP</name>
        <dbReference type="ChEBI" id="CHEBI:30616"/>
    </ligand>
</feature>
<evidence type="ECO:0000256" key="14">
    <source>
        <dbReference type="HAMAP-Rule" id="MF_00046"/>
    </source>
</evidence>
<keyword evidence="15" id="KW-0812">Transmembrane</keyword>
<keyword evidence="15" id="KW-0472">Membrane</keyword>
<dbReference type="HAMAP" id="MF_00046">
    <property type="entry name" value="MurC"/>
    <property type="match status" value="1"/>
</dbReference>
<dbReference type="Gene3D" id="3.40.50.720">
    <property type="entry name" value="NAD(P)-binding Rossmann-like Domain"/>
    <property type="match status" value="1"/>
</dbReference>
<evidence type="ECO:0000256" key="13">
    <source>
        <dbReference type="ARBA" id="ARBA00047833"/>
    </source>
</evidence>
<name>D3SN09_THEAH</name>
<feature type="transmembrane region" description="Helical" evidence="15">
    <location>
        <begin position="12"/>
        <end position="31"/>
    </location>
</feature>
<dbReference type="InterPro" id="IPR036565">
    <property type="entry name" value="Mur-like_cat_sf"/>
</dbReference>
<dbReference type="InterPro" id="IPR036615">
    <property type="entry name" value="Mur_ligase_C_dom_sf"/>
</dbReference>
<dbReference type="NCBIfam" id="TIGR01082">
    <property type="entry name" value="murC"/>
    <property type="match status" value="1"/>
</dbReference>
<gene>
    <name evidence="14" type="primary">murC</name>
    <name evidence="19" type="ordered locus">Thal_1510</name>
</gene>
<evidence type="ECO:0000259" key="18">
    <source>
        <dbReference type="Pfam" id="PF08245"/>
    </source>
</evidence>
<keyword evidence="12 14" id="KW-0961">Cell wall biogenesis/degradation</keyword>
<dbReference type="InterPro" id="IPR013221">
    <property type="entry name" value="Mur_ligase_cen"/>
</dbReference>
<dbReference type="InterPro" id="IPR000713">
    <property type="entry name" value="Mur_ligase_N"/>
</dbReference>
<dbReference type="RefSeq" id="WP_012992545.1">
    <property type="nucleotide sequence ID" value="NC_013894.1"/>
</dbReference>
<keyword evidence="8 14" id="KW-0067">ATP-binding</keyword>
<feature type="domain" description="Mur ligase central" evidence="18">
    <location>
        <begin position="111"/>
        <end position="290"/>
    </location>
</feature>
<evidence type="ECO:0000256" key="10">
    <source>
        <dbReference type="ARBA" id="ARBA00022984"/>
    </source>
</evidence>
<dbReference type="STRING" id="638303.Thal_1510"/>
<comment type="similarity">
    <text evidence="14">Belongs to the MurCDEF family.</text>
</comment>
<dbReference type="EMBL" id="CP001931">
    <property type="protein sequence ID" value="ADC90139.1"/>
    <property type="molecule type" value="Genomic_DNA"/>
</dbReference>
<dbReference type="UniPathway" id="UPA00219"/>
<evidence type="ECO:0000256" key="2">
    <source>
        <dbReference type="ARBA" id="ARBA00004752"/>
    </source>
</evidence>
<evidence type="ECO:0000256" key="8">
    <source>
        <dbReference type="ARBA" id="ARBA00022840"/>
    </source>
</evidence>
<dbReference type="InterPro" id="IPR004101">
    <property type="entry name" value="Mur_ligase_C"/>
</dbReference>
<reference evidence="20" key="1">
    <citation type="journal article" date="2010" name="Stand. Genomic Sci.">
        <title>Complete genome sequence of Thermocrinis albus type strain (HI 11/12T).</title>
        <authorList>
            <person name="Wirth R."/>
            <person name="Sikorski J."/>
            <person name="Brambilla E."/>
            <person name="Misra M."/>
            <person name="Lapidus A."/>
            <person name="Copeland A."/>
            <person name="Nolan M."/>
            <person name="Lucas S."/>
            <person name="Chen F."/>
            <person name="Tice H."/>
            <person name="Cheng J.F."/>
            <person name="Han C."/>
            <person name="Detter J.C."/>
            <person name="Tapia R."/>
            <person name="Bruce D."/>
            <person name="Goodwin L."/>
            <person name="Pitluck S."/>
            <person name="Pati A."/>
            <person name="Anderson I."/>
            <person name="Ivanova N."/>
            <person name="Mavromatis K."/>
            <person name="Mikhailova N."/>
            <person name="Chen A."/>
            <person name="Palaniappan K."/>
            <person name="Bilek Y."/>
            <person name="Hader T."/>
            <person name="Land M."/>
            <person name="Hauser L."/>
            <person name="Chang Y.J."/>
            <person name="Jeffries C.D."/>
            <person name="Tindall B.J."/>
            <person name="Rohde M."/>
            <person name="Goker M."/>
            <person name="Bristow J."/>
            <person name="Eisen J.A."/>
            <person name="Markowitz V."/>
            <person name="Hugenholtz P."/>
            <person name="Kyrpides N.C."/>
            <person name="Klenk H.P."/>
        </authorList>
    </citation>
    <scope>NUCLEOTIDE SEQUENCE [LARGE SCALE GENOMIC DNA]</scope>
    <source>
        <strain evidence="20">DSM 14484 / JCM 11386 / HI 11/12</strain>
    </source>
</reference>
<dbReference type="Pfam" id="PF02875">
    <property type="entry name" value="Mur_ligase_C"/>
    <property type="match status" value="1"/>
</dbReference>
<dbReference type="GO" id="GO:0005524">
    <property type="term" value="F:ATP binding"/>
    <property type="evidence" value="ECO:0007669"/>
    <property type="project" value="UniProtKB-UniRule"/>
</dbReference>
<comment type="subcellular location">
    <subcellularLocation>
        <location evidence="1 14">Cytoplasm</location>
    </subcellularLocation>
</comment>
<evidence type="ECO:0000313" key="20">
    <source>
        <dbReference type="Proteomes" id="UP000002043"/>
    </source>
</evidence>
<dbReference type="GO" id="GO:0008763">
    <property type="term" value="F:UDP-N-acetylmuramate-L-alanine ligase activity"/>
    <property type="evidence" value="ECO:0007669"/>
    <property type="project" value="UniProtKB-UniRule"/>
</dbReference>
<dbReference type="InterPro" id="IPR050061">
    <property type="entry name" value="MurCDEF_pg_biosynth"/>
</dbReference>
<evidence type="ECO:0000256" key="4">
    <source>
        <dbReference type="ARBA" id="ARBA00022490"/>
    </source>
</evidence>
<dbReference type="OrthoDB" id="9804126at2"/>
<dbReference type="SUPFAM" id="SSF53244">
    <property type="entry name" value="MurD-like peptide ligases, peptide-binding domain"/>
    <property type="match status" value="1"/>
</dbReference>
<dbReference type="PANTHER" id="PTHR43445:SF3">
    <property type="entry name" value="UDP-N-ACETYLMURAMATE--L-ALANINE LIGASE"/>
    <property type="match status" value="1"/>
</dbReference>
<organism evidence="19 20">
    <name type="scientific">Thermocrinis albus (strain DSM 14484 / JCM 11386 / HI 11/12)</name>
    <dbReference type="NCBI Taxonomy" id="638303"/>
    <lineage>
        <taxon>Bacteria</taxon>
        <taxon>Pseudomonadati</taxon>
        <taxon>Aquificota</taxon>
        <taxon>Aquificia</taxon>
        <taxon>Aquificales</taxon>
        <taxon>Aquificaceae</taxon>
        <taxon>Thermocrinis</taxon>
    </lineage>
</organism>
<evidence type="ECO:0000313" key="19">
    <source>
        <dbReference type="EMBL" id="ADC90139.1"/>
    </source>
</evidence>
<sequence>MFREKVKRLHFVGVGGIGMSGLALLMMQMGYTVSGSDIKESRNTQMLKDAGIRVYIGHRPENVEDAQVVVYSSAVSSDNPELVYARSRGIPTIPRGEMLAELFRIKEGVAVCGSHGKTTTTSMIAYILHEAGLDPTVLIGGILQRFNGNARLGKGDFIVSEADESDGSFLKLTPTVAVITNIDREHLDFYKDYDSIRKAFLEFANSVPFYGFSVLNADDEGCSQIIPYVSKKHYTYGIQTEAHLMAKNLRLLEGTYSFDVVWMGKNLGNIHLKVPGKHNVQNALASILVALQMDVSFDVIKEALESFRNAERRLELKGFYKGFPVYDDYGHHPTEIRSVIKAVREMYPDTKILLVFQPHRYSRTYYLLQDFATVLREADSCIVTDIYPAGEENRWHVSAKQLAEISGCIYAPSKEEVFQAVKRLADNHVILFMGAGNIGKWSEEFLEV</sequence>
<evidence type="ECO:0000256" key="11">
    <source>
        <dbReference type="ARBA" id="ARBA00023306"/>
    </source>
</evidence>
<evidence type="ECO:0000256" key="6">
    <source>
        <dbReference type="ARBA" id="ARBA00022618"/>
    </source>
</evidence>
<evidence type="ECO:0000256" key="5">
    <source>
        <dbReference type="ARBA" id="ARBA00022598"/>
    </source>
</evidence>
<feature type="domain" description="Mur ligase C-terminal" evidence="17">
    <location>
        <begin position="312"/>
        <end position="436"/>
    </location>
</feature>
<keyword evidence="20" id="KW-1185">Reference proteome</keyword>
<evidence type="ECO:0000256" key="15">
    <source>
        <dbReference type="SAM" id="Phobius"/>
    </source>
</evidence>
<dbReference type="Gene3D" id="3.40.1190.10">
    <property type="entry name" value="Mur-like, catalytic domain"/>
    <property type="match status" value="1"/>
</dbReference>